<dbReference type="Pfam" id="PF00069">
    <property type="entry name" value="Pkinase"/>
    <property type="match status" value="1"/>
</dbReference>
<keyword evidence="4 9" id="KW-0547">Nucleotide-binding</keyword>
<dbReference type="Pfam" id="PF08238">
    <property type="entry name" value="Sel1"/>
    <property type="match status" value="6"/>
</dbReference>
<dbReference type="SUPFAM" id="SSF56112">
    <property type="entry name" value="Protein kinase-like (PK-like)"/>
    <property type="match status" value="1"/>
</dbReference>
<evidence type="ECO:0000313" key="12">
    <source>
        <dbReference type="EMBL" id="KAG0259411.1"/>
    </source>
</evidence>
<evidence type="ECO:0000256" key="3">
    <source>
        <dbReference type="ARBA" id="ARBA00022679"/>
    </source>
</evidence>
<evidence type="ECO:0000256" key="5">
    <source>
        <dbReference type="ARBA" id="ARBA00022777"/>
    </source>
</evidence>
<comment type="caution">
    <text evidence="12">The sequence shown here is derived from an EMBL/GenBank/DDBJ whole genome shotgun (WGS) entry which is preliminary data.</text>
</comment>
<dbReference type="PANTHER" id="PTHR44329:SF285">
    <property type="entry name" value="V-MOS MOLONEY MURINE SARCOMA VIRAL ONCO HOMOLOG"/>
    <property type="match status" value="1"/>
</dbReference>
<evidence type="ECO:0000259" key="11">
    <source>
        <dbReference type="PROSITE" id="PS50011"/>
    </source>
</evidence>
<dbReference type="OrthoDB" id="346907at2759"/>
<feature type="region of interest" description="Disordered" evidence="10">
    <location>
        <begin position="410"/>
        <end position="461"/>
    </location>
</feature>
<dbReference type="AlphaFoldDB" id="A0A9P6Q2U4"/>
<reference evidence="12" key="1">
    <citation type="journal article" date="2020" name="Fungal Divers.">
        <title>Resolving the Mortierellaceae phylogeny through synthesis of multi-gene phylogenetics and phylogenomics.</title>
        <authorList>
            <person name="Vandepol N."/>
            <person name="Liber J."/>
            <person name="Desiro A."/>
            <person name="Na H."/>
            <person name="Kennedy M."/>
            <person name="Barry K."/>
            <person name="Grigoriev I.V."/>
            <person name="Miller A.N."/>
            <person name="O'Donnell K."/>
            <person name="Stajich J.E."/>
            <person name="Bonito G."/>
        </authorList>
    </citation>
    <scope>NUCLEOTIDE SEQUENCE</scope>
    <source>
        <strain evidence="12">BC1065</strain>
    </source>
</reference>
<comment type="catalytic activity">
    <reaction evidence="8">
        <text>L-seryl-[protein] + ATP = O-phospho-L-seryl-[protein] + ADP + H(+)</text>
        <dbReference type="Rhea" id="RHEA:17989"/>
        <dbReference type="Rhea" id="RHEA-COMP:9863"/>
        <dbReference type="Rhea" id="RHEA-COMP:11604"/>
        <dbReference type="ChEBI" id="CHEBI:15378"/>
        <dbReference type="ChEBI" id="CHEBI:29999"/>
        <dbReference type="ChEBI" id="CHEBI:30616"/>
        <dbReference type="ChEBI" id="CHEBI:83421"/>
        <dbReference type="ChEBI" id="CHEBI:456216"/>
        <dbReference type="EC" id="2.7.11.1"/>
    </reaction>
</comment>
<dbReference type="SMART" id="SM00671">
    <property type="entry name" value="SEL1"/>
    <property type="match status" value="6"/>
</dbReference>
<dbReference type="InterPro" id="IPR051681">
    <property type="entry name" value="Ser/Thr_Kinases-Pseudokinases"/>
</dbReference>
<dbReference type="InterPro" id="IPR008271">
    <property type="entry name" value="Ser/Thr_kinase_AS"/>
</dbReference>
<keyword evidence="13" id="KW-1185">Reference proteome</keyword>
<gene>
    <name evidence="12" type="ORF">DFQ27_004071</name>
</gene>
<evidence type="ECO:0000256" key="4">
    <source>
        <dbReference type="ARBA" id="ARBA00022741"/>
    </source>
</evidence>
<dbReference type="SUPFAM" id="SSF81901">
    <property type="entry name" value="HCP-like"/>
    <property type="match status" value="2"/>
</dbReference>
<evidence type="ECO:0000256" key="7">
    <source>
        <dbReference type="ARBA" id="ARBA00047899"/>
    </source>
</evidence>
<keyword evidence="3" id="KW-0808">Transferase</keyword>
<comment type="catalytic activity">
    <reaction evidence="7">
        <text>L-threonyl-[protein] + ATP = O-phospho-L-threonyl-[protein] + ADP + H(+)</text>
        <dbReference type="Rhea" id="RHEA:46608"/>
        <dbReference type="Rhea" id="RHEA-COMP:11060"/>
        <dbReference type="Rhea" id="RHEA-COMP:11605"/>
        <dbReference type="ChEBI" id="CHEBI:15378"/>
        <dbReference type="ChEBI" id="CHEBI:30013"/>
        <dbReference type="ChEBI" id="CHEBI:30616"/>
        <dbReference type="ChEBI" id="CHEBI:61977"/>
        <dbReference type="ChEBI" id="CHEBI:456216"/>
        <dbReference type="EC" id="2.7.11.1"/>
    </reaction>
</comment>
<dbReference type="InterPro" id="IPR017441">
    <property type="entry name" value="Protein_kinase_ATP_BS"/>
</dbReference>
<evidence type="ECO:0000256" key="1">
    <source>
        <dbReference type="ARBA" id="ARBA00012513"/>
    </source>
</evidence>
<dbReference type="GO" id="GO:0004674">
    <property type="term" value="F:protein serine/threonine kinase activity"/>
    <property type="evidence" value="ECO:0007669"/>
    <property type="project" value="UniProtKB-KW"/>
</dbReference>
<keyword evidence="2" id="KW-0723">Serine/threonine-protein kinase</keyword>
<feature type="binding site" evidence="9">
    <location>
        <position position="53"/>
    </location>
    <ligand>
        <name>ATP</name>
        <dbReference type="ChEBI" id="CHEBI:30616"/>
    </ligand>
</feature>
<dbReference type="Gene3D" id="1.25.40.10">
    <property type="entry name" value="Tetratricopeptide repeat domain"/>
    <property type="match status" value="2"/>
</dbReference>
<dbReference type="Gene3D" id="1.10.510.10">
    <property type="entry name" value="Transferase(Phosphotransferase) domain 1"/>
    <property type="match status" value="1"/>
</dbReference>
<feature type="region of interest" description="Disordered" evidence="10">
    <location>
        <begin position="172"/>
        <end position="204"/>
    </location>
</feature>
<evidence type="ECO:0000256" key="8">
    <source>
        <dbReference type="ARBA" id="ARBA00048679"/>
    </source>
</evidence>
<dbReference type="PROSITE" id="PS00108">
    <property type="entry name" value="PROTEIN_KINASE_ST"/>
    <property type="match status" value="1"/>
</dbReference>
<feature type="compositionally biased region" description="Low complexity" evidence="10">
    <location>
        <begin position="479"/>
        <end position="489"/>
    </location>
</feature>
<organism evidence="12 13">
    <name type="scientific">Actinomortierella ambigua</name>
    <dbReference type="NCBI Taxonomy" id="1343610"/>
    <lineage>
        <taxon>Eukaryota</taxon>
        <taxon>Fungi</taxon>
        <taxon>Fungi incertae sedis</taxon>
        <taxon>Mucoromycota</taxon>
        <taxon>Mortierellomycotina</taxon>
        <taxon>Mortierellomycetes</taxon>
        <taxon>Mortierellales</taxon>
        <taxon>Mortierellaceae</taxon>
        <taxon>Actinomortierella</taxon>
    </lineage>
</organism>
<feature type="domain" description="Protein kinase" evidence="11">
    <location>
        <begin position="25"/>
        <end position="302"/>
    </location>
</feature>
<dbReference type="InterPro" id="IPR011009">
    <property type="entry name" value="Kinase-like_dom_sf"/>
</dbReference>
<dbReference type="SMART" id="SM00220">
    <property type="entry name" value="S_TKc"/>
    <property type="match status" value="1"/>
</dbReference>
<dbReference type="InterPro" id="IPR011990">
    <property type="entry name" value="TPR-like_helical_dom_sf"/>
</dbReference>
<dbReference type="PANTHER" id="PTHR44329">
    <property type="entry name" value="SERINE/THREONINE-PROTEIN KINASE TNNI3K-RELATED"/>
    <property type="match status" value="1"/>
</dbReference>
<feature type="compositionally biased region" description="Polar residues" evidence="10">
    <location>
        <begin position="410"/>
        <end position="424"/>
    </location>
</feature>
<accession>A0A9P6Q2U4</accession>
<dbReference type="InterPro" id="IPR000719">
    <property type="entry name" value="Prot_kinase_dom"/>
</dbReference>
<evidence type="ECO:0000256" key="2">
    <source>
        <dbReference type="ARBA" id="ARBA00022527"/>
    </source>
</evidence>
<protein>
    <recommendedName>
        <fullName evidence="1">non-specific serine/threonine protein kinase</fullName>
        <ecNumber evidence="1">2.7.11.1</ecNumber>
    </recommendedName>
</protein>
<keyword evidence="5" id="KW-0418">Kinase</keyword>
<dbReference type="Proteomes" id="UP000807716">
    <property type="component" value="Unassembled WGS sequence"/>
</dbReference>
<dbReference type="PROSITE" id="PS50011">
    <property type="entry name" value="PROTEIN_KINASE_DOM"/>
    <property type="match status" value="1"/>
</dbReference>
<evidence type="ECO:0000256" key="9">
    <source>
        <dbReference type="PROSITE-ProRule" id="PRU10141"/>
    </source>
</evidence>
<feature type="region of interest" description="Disordered" evidence="10">
    <location>
        <begin position="479"/>
        <end position="510"/>
    </location>
</feature>
<evidence type="ECO:0000256" key="6">
    <source>
        <dbReference type="ARBA" id="ARBA00022840"/>
    </source>
</evidence>
<feature type="compositionally biased region" description="Low complexity" evidence="10">
    <location>
        <begin position="441"/>
        <end position="457"/>
    </location>
</feature>
<dbReference type="InterPro" id="IPR006597">
    <property type="entry name" value="Sel1-like"/>
</dbReference>
<keyword evidence="6 9" id="KW-0067">ATP-binding</keyword>
<dbReference type="GO" id="GO:0005524">
    <property type="term" value="F:ATP binding"/>
    <property type="evidence" value="ECO:0007669"/>
    <property type="project" value="UniProtKB-UniRule"/>
</dbReference>
<dbReference type="PROSITE" id="PS00107">
    <property type="entry name" value="PROTEIN_KINASE_ATP"/>
    <property type="match status" value="1"/>
</dbReference>
<dbReference type="EC" id="2.7.11.1" evidence="1"/>
<feature type="compositionally biased region" description="Low complexity" evidence="10">
    <location>
        <begin position="183"/>
        <end position="199"/>
    </location>
</feature>
<sequence>MSDFDVEWLTSERHVNRIEADGPSLVLGAFIGAGAYGSVYHARWATRKVAIKKLDVGLHEVQHDDQIQLEIDMLKRLQDRHIIQFYGTTYHEDKLVLVMDYAEGGSLQAAIKKRVLDWTVKIRIAREIVRGLAYIHSEGILHRDLKSGNVLLTRHMEVKLCDFGMATVKVTSSSKSSSHRNNSHGSGNSSSSRSSSNGNTTGGPLRGTFRWMAPELFSAHPKYSSKSDIYALAMVLWEMAADSTVPFRDQPDNFMVMALVKGGEREVLPDHTPADYRLWVERCWAQDPAKRPYASEMVHIVEGDDGDGNENEQAALQALGNHHLPGVEAATAAAVAAMSAVSITDEVVISPISPALPAYPASVAEKGAVAASTAAIPITSNGKAPLLVVENLDQMVSSLLYGVDMAVASQNDTDGGNTIGTINQDKGKSKGAGNLNNHVNNGSSSKSISSSSSSSSSNGGGGSSLYSSIGSGLTSSITSTTSTNTSLSSDNLLQPIPPQQQQEQASNRSVSSLDMLLTQTMLRDVKAQLAFAAEYEKMENREQQAFFWYHKAAECGHAGAQYWVAQRWFSGHGGAPHQDYSAAATWFRKAADQGHAEAQTELAFLYRNGLGVGLDLAEALAWYHRAAAPEKNHAPAQFCLGFMYQNGMGMAAAAAAASDPKTTSSSSNSSKTSHRQQGLDWYLRAAKQGHIEAMNTLGMMYSSGTGGVTQDDAQSLAWYRRSAELGSAIGQFHLAWLLEHARGAPLDIPQATRWYTAAAAQGHQTAQDRLCGLALEKA</sequence>
<dbReference type="EMBL" id="JAAAJB010000285">
    <property type="protein sequence ID" value="KAG0259411.1"/>
    <property type="molecule type" value="Genomic_DNA"/>
</dbReference>
<evidence type="ECO:0000256" key="10">
    <source>
        <dbReference type="SAM" id="MobiDB-lite"/>
    </source>
</evidence>
<name>A0A9P6Q2U4_9FUNG</name>
<proteinExistence type="predicted"/>
<evidence type="ECO:0000313" key="13">
    <source>
        <dbReference type="Proteomes" id="UP000807716"/>
    </source>
</evidence>